<protein>
    <submittedName>
        <fullName evidence="1">Uncharacterized protein</fullName>
    </submittedName>
</protein>
<dbReference type="EMBL" id="GBXM01052097">
    <property type="protein sequence ID" value="JAH56480.1"/>
    <property type="molecule type" value="Transcribed_RNA"/>
</dbReference>
<accession>A0A0E9TU93</accession>
<sequence length="36" mass="3972">MVFVLPLDLSKPAAQSLLFLLKQTCLCSRLHSVVTV</sequence>
<dbReference type="AlphaFoldDB" id="A0A0E9TU93"/>
<name>A0A0E9TU93_ANGAN</name>
<reference evidence="1" key="1">
    <citation type="submission" date="2014-11" db="EMBL/GenBank/DDBJ databases">
        <authorList>
            <person name="Amaro Gonzalez C."/>
        </authorList>
    </citation>
    <scope>NUCLEOTIDE SEQUENCE</scope>
</reference>
<proteinExistence type="predicted"/>
<reference evidence="1" key="2">
    <citation type="journal article" date="2015" name="Fish Shellfish Immunol.">
        <title>Early steps in the European eel (Anguilla anguilla)-Vibrio vulnificus interaction in the gills: Role of the RtxA13 toxin.</title>
        <authorList>
            <person name="Callol A."/>
            <person name="Pajuelo D."/>
            <person name="Ebbesson L."/>
            <person name="Teles M."/>
            <person name="MacKenzie S."/>
            <person name="Amaro C."/>
        </authorList>
    </citation>
    <scope>NUCLEOTIDE SEQUENCE</scope>
</reference>
<evidence type="ECO:0000313" key="1">
    <source>
        <dbReference type="EMBL" id="JAH56480.1"/>
    </source>
</evidence>
<organism evidence="1">
    <name type="scientific">Anguilla anguilla</name>
    <name type="common">European freshwater eel</name>
    <name type="synonym">Muraena anguilla</name>
    <dbReference type="NCBI Taxonomy" id="7936"/>
    <lineage>
        <taxon>Eukaryota</taxon>
        <taxon>Metazoa</taxon>
        <taxon>Chordata</taxon>
        <taxon>Craniata</taxon>
        <taxon>Vertebrata</taxon>
        <taxon>Euteleostomi</taxon>
        <taxon>Actinopterygii</taxon>
        <taxon>Neopterygii</taxon>
        <taxon>Teleostei</taxon>
        <taxon>Anguilliformes</taxon>
        <taxon>Anguillidae</taxon>
        <taxon>Anguilla</taxon>
    </lineage>
</organism>